<organism evidence="1 2">
    <name type="scientific">Candidatus Pantoea multigeneris</name>
    <dbReference type="NCBI Taxonomy" id="2608357"/>
    <lineage>
        <taxon>Bacteria</taxon>
        <taxon>Pseudomonadati</taxon>
        <taxon>Pseudomonadota</taxon>
        <taxon>Gammaproteobacteria</taxon>
        <taxon>Enterobacterales</taxon>
        <taxon>Erwiniaceae</taxon>
        <taxon>Pantoea</taxon>
    </lineage>
</organism>
<dbReference type="Pfam" id="PF01501">
    <property type="entry name" value="Glyco_transf_8"/>
    <property type="match status" value="1"/>
</dbReference>
<dbReference type="SUPFAM" id="SSF53448">
    <property type="entry name" value="Nucleotide-diphospho-sugar transferases"/>
    <property type="match status" value="1"/>
</dbReference>
<evidence type="ECO:0000313" key="1">
    <source>
        <dbReference type="EMBL" id="NIF21171.1"/>
    </source>
</evidence>
<dbReference type="Gene3D" id="3.90.550.10">
    <property type="entry name" value="Spore Coat Polysaccharide Biosynthesis Protein SpsA, Chain A"/>
    <property type="match status" value="1"/>
</dbReference>
<dbReference type="InterPro" id="IPR002495">
    <property type="entry name" value="Glyco_trans_8"/>
</dbReference>
<keyword evidence="2" id="KW-1185">Reference proteome</keyword>
<proteinExistence type="predicted"/>
<comment type="caution">
    <text evidence="1">The sequence shown here is derived from an EMBL/GenBank/DDBJ whole genome shotgun (WGS) entry which is preliminary data.</text>
</comment>
<evidence type="ECO:0008006" key="3">
    <source>
        <dbReference type="Google" id="ProtNLM"/>
    </source>
</evidence>
<dbReference type="EMBL" id="VWXF01000002">
    <property type="protein sequence ID" value="NIF21171.1"/>
    <property type="molecule type" value="Genomic_DNA"/>
</dbReference>
<reference evidence="1 2" key="1">
    <citation type="journal article" date="2019" name="bioRxiv">
        <title>Bacteria contribute to plant secondary compound degradation in a generalist herbivore system.</title>
        <authorList>
            <person name="Francoeur C.B."/>
            <person name="Khadempour L."/>
            <person name="Moreira-Soto R.D."/>
            <person name="Gotting K."/>
            <person name="Book A.J."/>
            <person name="Pinto-Tomas A.A."/>
            <person name="Keefover-Ring K."/>
            <person name="Currie C.R."/>
        </authorList>
    </citation>
    <scope>NUCLEOTIDE SEQUENCE [LARGE SCALE GENOMIC DNA]</scope>
    <source>
        <strain evidence="1">Acro-835</strain>
    </source>
</reference>
<gene>
    <name evidence="1" type="ORF">F3J40_06055</name>
</gene>
<protein>
    <recommendedName>
        <fullName evidence="3">Glycosyl transferase family 8</fullName>
    </recommendedName>
</protein>
<dbReference type="Proteomes" id="UP001515683">
    <property type="component" value="Unassembled WGS sequence"/>
</dbReference>
<accession>A0ABX0R708</accession>
<name>A0ABX0R708_9GAMM</name>
<dbReference type="InterPro" id="IPR029044">
    <property type="entry name" value="Nucleotide-diphossugar_trans"/>
</dbReference>
<sequence>MELEMKKNALMFVINESMVFALGATLLNLKDKNPNFLYDVVVMHDGLSQEAIHDLSSVNESIKFFKYTLGDFIAEHDVNGDSTFFKNFIKRYSFLSFVKYKIFEMLDYYKAILFLDVDILILKDISAIFQHQGVSWRNGFSLKEKLSRNRVNKKFDFLNDLDERSPAPNGGLIFVEDSIPYNEMKLIAKKFISENYANFTAHIDEISIALPVAMLNVNLNILSSSEFNVVPEMVNNDSRIVHFVGKKIWDDHDMMSIFPEWLGYYDGWVKKSSFNYPDLKRINRGLYLKQVNLTNTWLKTQELIDLPDGLTFSNETKNFWYPIFIKNNRDSFYFELKKGKDENHFKIGVWFKNVYFLNSNFLEQFLPKIEKLKFIDCKKNGNTGLYLITDDTHYKDLNDKFHLVYNLTFGEYMKSPIAKKID</sequence>
<evidence type="ECO:0000313" key="2">
    <source>
        <dbReference type="Proteomes" id="UP001515683"/>
    </source>
</evidence>